<keyword evidence="3" id="KW-0206">Cytoskeleton</keyword>
<dbReference type="GO" id="GO:0046785">
    <property type="term" value="P:microtubule polymerization"/>
    <property type="evidence" value="ECO:0007669"/>
    <property type="project" value="InterPro"/>
</dbReference>
<comment type="subcellular location">
    <subcellularLocation>
        <location evidence="1">Cytoplasm</location>
        <location evidence="1">Cytoskeleton</location>
    </subcellularLocation>
</comment>
<proteinExistence type="predicted"/>
<name>A0A8X8XS84_SALSN</name>
<evidence type="ECO:0000256" key="3">
    <source>
        <dbReference type="ARBA" id="ARBA00023212"/>
    </source>
</evidence>
<dbReference type="EMBL" id="PNBA02000008">
    <property type="protein sequence ID" value="KAG6416566.1"/>
    <property type="molecule type" value="Genomic_DNA"/>
</dbReference>
<reference evidence="5" key="2">
    <citation type="submission" date="2020-08" db="EMBL/GenBank/DDBJ databases">
        <title>Plant Genome Project.</title>
        <authorList>
            <person name="Zhang R.-G."/>
        </authorList>
    </citation>
    <scope>NUCLEOTIDE SEQUENCE</scope>
    <source>
        <strain evidence="5">Huo1</strain>
        <tissue evidence="5">Leaf</tissue>
    </source>
</reference>
<evidence type="ECO:0000259" key="4">
    <source>
        <dbReference type="SMART" id="SM01349"/>
    </source>
</evidence>
<dbReference type="GO" id="GO:0007051">
    <property type="term" value="P:spindle organization"/>
    <property type="evidence" value="ECO:0007669"/>
    <property type="project" value="InterPro"/>
</dbReference>
<dbReference type="AlphaFoldDB" id="A0A8X8XS84"/>
<evidence type="ECO:0000313" key="5">
    <source>
        <dbReference type="EMBL" id="KAG6416566.1"/>
    </source>
</evidence>
<protein>
    <recommendedName>
        <fullName evidence="4">TOG domain-containing protein</fullName>
    </recommendedName>
</protein>
<dbReference type="GO" id="GO:0061863">
    <property type="term" value="F:microtubule plus end polymerase"/>
    <property type="evidence" value="ECO:0007669"/>
    <property type="project" value="InterPro"/>
</dbReference>
<sequence>MSEDEKLLKEAKKLPWEDRLAHKNWKVRNDANIDLAAVCDAITDPKDPRLREFGEDLFVSRDRSSPFFRKAVADSNAPVQEKALDALIAFLKAADADAGRYAKEVCDAIVAKCLTGRPKTVEKAQMAFMLWVELEAVEAFLDAMEKAIKNKVAKAVVPAIDVMFQALSEFGSKIIPPKRILKMLPELFDHQDQNVRASSKGLTLELCCWIGKDPVKSILFEKM</sequence>
<feature type="domain" description="TOG" evidence="4">
    <location>
        <begin position="2"/>
        <end position="223"/>
    </location>
</feature>
<evidence type="ECO:0000256" key="2">
    <source>
        <dbReference type="ARBA" id="ARBA00022490"/>
    </source>
</evidence>
<evidence type="ECO:0000313" key="6">
    <source>
        <dbReference type="Proteomes" id="UP000298416"/>
    </source>
</evidence>
<accession>A0A8X8XS84</accession>
<dbReference type="InterPro" id="IPR048491">
    <property type="entry name" value="XMAP215_CLASP_TOG"/>
</dbReference>
<gene>
    <name evidence="5" type="ORF">SASPL_123998</name>
</gene>
<dbReference type="GO" id="GO:0005856">
    <property type="term" value="C:cytoskeleton"/>
    <property type="evidence" value="ECO:0007669"/>
    <property type="project" value="UniProtKB-SubCell"/>
</dbReference>
<keyword evidence="6" id="KW-1185">Reference proteome</keyword>
<dbReference type="InterPro" id="IPR011989">
    <property type="entry name" value="ARM-like"/>
</dbReference>
<dbReference type="InterPro" id="IPR034085">
    <property type="entry name" value="TOG"/>
</dbReference>
<comment type="caution">
    <text evidence="5">The sequence shown here is derived from an EMBL/GenBank/DDBJ whole genome shotgun (WGS) entry which is preliminary data.</text>
</comment>
<keyword evidence="2" id="KW-0963">Cytoplasm</keyword>
<dbReference type="GO" id="GO:0030951">
    <property type="term" value="P:establishment or maintenance of microtubule cytoskeleton polarity"/>
    <property type="evidence" value="ECO:0007669"/>
    <property type="project" value="InterPro"/>
</dbReference>
<dbReference type="SMART" id="SM01349">
    <property type="entry name" value="TOG"/>
    <property type="match status" value="1"/>
</dbReference>
<organism evidence="5">
    <name type="scientific">Salvia splendens</name>
    <name type="common">Scarlet sage</name>
    <dbReference type="NCBI Taxonomy" id="180675"/>
    <lineage>
        <taxon>Eukaryota</taxon>
        <taxon>Viridiplantae</taxon>
        <taxon>Streptophyta</taxon>
        <taxon>Embryophyta</taxon>
        <taxon>Tracheophyta</taxon>
        <taxon>Spermatophyta</taxon>
        <taxon>Magnoliopsida</taxon>
        <taxon>eudicotyledons</taxon>
        <taxon>Gunneridae</taxon>
        <taxon>Pentapetalae</taxon>
        <taxon>asterids</taxon>
        <taxon>lamiids</taxon>
        <taxon>Lamiales</taxon>
        <taxon>Lamiaceae</taxon>
        <taxon>Nepetoideae</taxon>
        <taxon>Mentheae</taxon>
        <taxon>Salviinae</taxon>
        <taxon>Salvia</taxon>
        <taxon>Salvia subgen. Calosphace</taxon>
        <taxon>core Calosphace</taxon>
    </lineage>
</organism>
<dbReference type="GO" id="GO:0051010">
    <property type="term" value="F:microtubule plus-end binding"/>
    <property type="evidence" value="ECO:0007669"/>
    <property type="project" value="InterPro"/>
</dbReference>
<dbReference type="PANTHER" id="PTHR12609">
    <property type="entry name" value="MICROTUBULE ASSOCIATED PROTEIN XMAP215"/>
    <property type="match status" value="1"/>
</dbReference>
<dbReference type="InterPro" id="IPR045110">
    <property type="entry name" value="XMAP215"/>
</dbReference>
<dbReference type="SUPFAM" id="SSF48371">
    <property type="entry name" value="ARM repeat"/>
    <property type="match status" value="1"/>
</dbReference>
<reference evidence="5" key="1">
    <citation type="submission" date="2018-01" db="EMBL/GenBank/DDBJ databases">
        <authorList>
            <person name="Mao J.F."/>
        </authorList>
    </citation>
    <scope>NUCLEOTIDE SEQUENCE</scope>
    <source>
        <strain evidence="5">Huo1</strain>
        <tissue evidence="5">Leaf</tissue>
    </source>
</reference>
<dbReference type="Gene3D" id="1.25.10.10">
    <property type="entry name" value="Leucine-rich Repeat Variant"/>
    <property type="match status" value="1"/>
</dbReference>
<dbReference type="InterPro" id="IPR016024">
    <property type="entry name" value="ARM-type_fold"/>
</dbReference>
<dbReference type="Proteomes" id="UP000298416">
    <property type="component" value="Unassembled WGS sequence"/>
</dbReference>
<evidence type="ECO:0000256" key="1">
    <source>
        <dbReference type="ARBA" id="ARBA00004245"/>
    </source>
</evidence>
<dbReference type="Pfam" id="PF21041">
    <property type="entry name" value="XMAP215_CLASP_TOG"/>
    <property type="match status" value="1"/>
</dbReference>